<proteinExistence type="predicted"/>
<protein>
    <submittedName>
        <fullName evidence="2">Uncharacterized protein</fullName>
    </submittedName>
</protein>
<dbReference type="EMBL" id="DS022242">
    <property type="protein sequence ID" value="EWG36573.1"/>
    <property type="molecule type" value="Genomic_DNA"/>
</dbReference>
<organism evidence="2 3">
    <name type="scientific">Gibberella moniliformis (strain M3125 / FGSC 7600)</name>
    <name type="common">Maize ear and stalk rot fungus</name>
    <name type="synonym">Fusarium verticillioides</name>
    <dbReference type="NCBI Taxonomy" id="334819"/>
    <lineage>
        <taxon>Eukaryota</taxon>
        <taxon>Fungi</taxon>
        <taxon>Dikarya</taxon>
        <taxon>Ascomycota</taxon>
        <taxon>Pezizomycotina</taxon>
        <taxon>Sordariomycetes</taxon>
        <taxon>Hypocreomycetidae</taxon>
        <taxon>Hypocreales</taxon>
        <taxon>Nectriaceae</taxon>
        <taxon>Fusarium</taxon>
        <taxon>Fusarium fujikuroi species complex</taxon>
    </lineage>
</organism>
<feature type="region of interest" description="Disordered" evidence="1">
    <location>
        <begin position="287"/>
        <end position="307"/>
    </location>
</feature>
<dbReference type="EMBL" id="CM000578">
    <property type="protein sequence ID" value="EWG36573.1"/>
    <property type="molecule type" value="Genomic_DNA"/>
</dbReference>
<evidence type="ECO:0000313" key="2">
    <source>
        <dbReference type="EMBL" id="EWG36573.1"/>
    </source>
</evidence>
<feature type="compositionally biased region" description="Low complexity" evidence="1">
    <location>
        <begin position="407"/>
        <end position="424"/>
    </location>
</feature>
<name>W7LAE1_GIBM7</name>
<feature type="compositionally biased region" description="Polar residues" evidence="1">
    <location>
        <begin position="287"/>
        <end position="296"/>
    </location>
</feature>
<evidence type="ECO:0000313" key="3">
    <source>
        <dbReference type="Proteomes" id="UP000009096"/>
    </source>
</evidence>
<dbReference type="eggNOG" id="ENOG502RNNK">
    <property type="taxonomic scope" value="Eukaryota"/>
</dbReference>
<dbReference type="KEGG" id="fvr:FVEG_00544"/>
<evidence type="ECO:0000256" key="1">
    <source>
        <dbReference type="SAM" id="MobiDB-lite"/>
    </source>
</evidence>
<feature type="compositionally biased region" description="Basic and acidic residues" evidence="1">
    <location>
        <begin position="173"/>
        <end position="185"/>
    </location>
</feature>
<feature type="compositionally biased region" description="Polar residues" evidence="1">
    <location>
        <begin position="506"/>
        <end position="525"/>
    </location>
</feature>
<dbReference type="OrthoDB" id="5204927at2759"/>
<accession>W7LAE1</accession>
<feature type="region of interest" description="Disordered" evidence="1">
    <location>
        <begin position="126"/>
        <end position="157"/>
    </location>
</feature>
<dbReference type="GeneID" id="30058908"/>
<sequence length="545" mass="60178">MPTHRGWLHSFPEWARPGVQSCFCQGPVAMTTFTFSCSQRHLSRRDPQYPSSTLKDYYRFSYIPSQRIVKRRLVCQYSNLPAASNPAAIIVAFNPLGSHPISPSPSPSPSLPSMTTTMLYTTGISMEEPSHRFSPTTVAPGKPRNRPKALQIQPLDPSKLSAKLNDISVEQEGQPRRPVHTEDSLRPPLSATSMGALSPRTIQPAHASLSIPTPVSSRVFRKEKTDDKTSSPLSAKPPRRGSFFDAFRFRGSNYTDEPRKQTEEAVQKPARYKHVPQVAAQQFARTTTVEPLTQKASPKGMRPAPGPHPMNNGTISLQEYNRQYRRAQSLCSGRPTSASNVARMGGTELDKVSAQRKRQTARNSMLWNVNEPELSRRMSTGNMQPHPQARRESIGTGVGGFQGNVTSSARRGSASSSGFSDASSPFVRESGPATPFKQEFGINTSPNRRGSETSAATSCSRRGSFVNIPNPQHAAEIHRVDWSQSDQPVKVRRDSKWGGLKHRKTSLSQQKPNAEDQGSNFTKTNSQSSVSPKSPKSGFLRRFMH</sequence>
<dbReference type="RefSeq" id="XP_018742764.1">
    <property type="nucleotide sequence ID" value="XM_018887065.1"/>
</dbReference>
<dbReference type="VEuPathDB" id="FungiDB:FVEG_00544"/>
<reference evidence="2 3" key="1">
    <citation type="journal article" date="2010" name="Nature">
        <title>Comparative genomics reveals mobile pathogenicity chromosomes in Fusarium.</title>
        <authorList>
            <person name="Ma L.J."/>
            <person name="van der Does H.C."/>
            <person name="Borkovich K.A."/>
            <person name="Coleman J.J."/>
            <person name="Daboussi M.J."/>
            <person name="Di Pietro A."/>
            <person name="Dufresne M."/>
            <person name="Freitag M."/>
            <person name="Grabherr M."/>
            <person name="Henrissat B."/>
            <person name="Houterman P.M."/>
            <person name="Kang S."/>
            <person name="Shim W.B."/>
            <person name="Woloshuk C."/>
            <person name="Xie X."/>
            <person name="Xu J.R."/>
            <person name="Antoniw J."/>
            <person name="Baker S.E."/>
            <person name="Bluhm B.H."/>
            <person name="Breakspear A."/>
            <person name="Brown D.W."/>
            <person name="Butchko R.A."/>
            <person name="Chapman S."/>
            <person name="Coulson R."/>
            <person name="Coutinho P.M."/>
            <person name="Danchin E.G."/>
            <person name="Diener A."/>
            <person name="Gale L.R."/>
            <person name="Gardiner D.M."/>
            <person name="Goff S."/>
            <person name="Hammond-Kosack K.E."/>
            <person name="Hilburn K."/>
            <person name="Hua-Van A."/>
            <person name="Jonkers W."/>
            <person name="Kazan K."/>
            <person name="Kodira C.D."/>
            <person name="Koehrsen M."/>
            <person name="Kumar L."/>
            <person name="Lee Y.H."/>
            <person name="Li L."/>
            <person name="Manners J.M."/>
            <person name="Miranda-Saavedra D."/>
            <person name="Mukherjee M."/>
            <person name="Park G."/>
            <person name="Park J."/>
            <person name="Park S.Y."/>
            <person name="Proctor R.H."/>
            <person name="Regev A."/>
            <person name="Ruiz-Roldan M.C."/>
            <person name="Sain D."/>
            <person name="Sakthikumar S."/>
            <person name="Sykes S."/>
            <person name="Schwartz D.C."/>
            <person name="Turgeon B.G."/>
            <person name="Wapinski I."/>
            <person name="Yoder O."/>
            <person name="Young S."/>
            <person name="Zeng Q."/>
            <person name="Zhou S."/>
            <person name="Galagan J."/>
            <person name="Cuomo C.A."/>
            <person name="Kistler H.C."/>
            <person name="Rep M."/>
        </authorList>
    </citation>
    <scope>NUCLEOTIDE SEQUENCE [LARGE SCALE GENOMIC DNA]</scope>
    <source>
        <strain evidence="3">M3125 / FGSC 7600</strain>
    </source>
</reference>
<dbReference type="AlphaFoldDB" id="W7LAE1"/>
<feature type="region of interest" description="Disordered" evidence="1">
    <location>
        <begin position="377"/>
        <end position="545"/>
    </location>
</feature>
<feature type="compositionally biased region" description="Basic and acidic residues" evidence="1">
    <location>
        <begin position="220"/>
        <end position="229"/>
    </location>
</feature>
<feature type="compositionally biased region" description="Low complexity" evidence="1">
    <location>
        <begin position="526"/>
        <end position="537"/>
    </location>
</feature>
<feature type="compositionally biased region" description="Polar residues" evidence="1">
    <location>
        <begin position="441"/>
        <end position="461"/>
    </location>
</feature>
<feature type="compositionally biased region" description="Basic and acidic residues" evidence="1">
    <location>
        <begin position="256"/>
        <end position="266"/>
    </location>
</feature>
<gene>
    <name evidence="2" type="ORF">FVEG_00544</name>
</gene>
<feature type="region of interest" description="Disordered" evidence="1">
    <location>
        <begin position="170"/>
        <end position="274"/>
    </location>
</feature>
<dbReference type="Proteomes" id="UP000009096">
    <property type="component" value="Chromosome 1"/>
</dbReference>
<keyword evidence="3" id="KW-1185">Reference proteome</keyword>